<dbReference type="AlphaFoldDB" id="A0A8K0I5R0"/>
<keyword evidence="2" id="KW-1185">Reference proteome</keyword>
<proteinExistence type="predicted"/>
<protein>
    <submittedName>
        <fullName evidence="1">Uncharacterized protein</fullName>
    </submittedName>
</protein>
<reference evidence="1" key="1">
    <citation type="journal article" date="2017" name="Gigascience">
        <title>The genome draft of coconut (Cocos nucifera).</title>
        <authorList>
            <person name="Xiao Y."/>
            <person name="Xu P."/>
            <person name="Fan H."/>
            <person name="Baudouin L."/>
            <person name="Xia W."/>
            <person name="Bocs S."/>
            <person name="Xu J."/>
            <person name="Li Q."/>
            <person name="Guo A."/>
            <person name="Zhou L."/>
            <person name="Li J."/>
            <person name="Wu Y."/>
            <person name="Ma Z."/>
            <person name="Armero A."/>
            <person name="Issali A.E."/>
            <person name="Liu N."/>
            <person name="Peng M."/>
            <person name="Yang Y."/>
        </authorList>
    </citation>
    <scope>NUCLEOTIDE SEQUENCE</scope>
    <source>
        <tissue evidence="1">Spear leaf of Hainan Tall coconut</tissue>
    </source>
</reference>
<name>A0A8K0I5R0_COCNU</name>
<dbReference type="Proteomes" id="UP000797356">
    <property type="component" value="Chromosome 4"/>
</dbReference>
<organism evidence="1 2">
    <name type="scientific">Cocos nucifera</name>
    <name type="common">Coconut palm</name>
    <dbReference type="NCBI Taxonomy" id="13894"/>
    <lineage>
        <taxon>Eukaryota</taxon>
        <taxon>Viridiplantae</taxon>
        <taxon>Streptophyta</taxon>
        <taxon>Embryophyta</taxon>
        <taxon>Tracheophyta</taxon>
        <taxon>Spermatophyta</taxon>
        <taxon>Magnoliopsida</taxon>
        <taxon>Liliopsida</taxon>
        <taxon>Arecaceae</taxon>
        <taxon>Arecoideae</taxon>
        <taxon>Cocoseae</taxon>
        <taxon>Attaleinae</taxon>
        <taxon>Cocos</taxon>
    </lineage>
</organism>
<reference evidence="1" key="2">
    <citation type="submission" date="2019-07" db="EMBL/GenBank/DDBJ databases">
        <authorList>
            <person name="Yang Y."/>
            <person name="Bocs S."/>
            <person name="Baudouin L."/>
        </authorList>
    </citation>
    <scope>NUCLEOTIDE SEQUENCE</scope>
    <source>
        <tissue evidence="1">Spear leaf of Hainan Tall coconut</tissue>
    </source>
</reference>
<gene>
    <name evidence="1" type="ORF">COCNU_04G006570</name>
</gene>
<dbReference type="EMBL" id="CM017875">
    <property type="protein sequence ID" value="KAG1338351.1"/>
    <property type="molecule type" value="Genomic_DNA"/>
</dbReference>
<accession>A0A8K0I5R0</accession>
<comment type="caution">
    <text evidence="1">The sequence shown here is derived from an EMBL/GenBank/DDBJ whole genome shotgun (WGS) entry which is preliminary data.</text>
</comment>
<evidence type="ECO:0000313" key="1">
    <source>
        <dbReference type="EMBL" id="KAG1338351.1"/>
    </source>
</evidence>
<sequence length="82" mass="8607">MEAWPTPKVGSTTEVPQSIPEVPVILTTLKVEPSTLTEVPIATSVTVPSLNSTPIEVSAPIKIISLEDDMAAALTKALQVNV</sequence>
<evidence type="ECO:0000313" key="2">
    <source>
        <dbReference type="Proteomes" id="UP000797356"/>
    </source>
</evidence>